<comment type="caution">
    <text evidence="2">The sequence shown here is derived from an EMBL/GenBank/DDBJ whole genome shotgun (WGS) entry which is preliminary data.</text>
</comment>
<feature type="non-terminal residue" evidence="2">
    <location>
        <position position="129"/>
    </location>
</feature>
<feature type="transmembrane region" description="Helical" evidence="1">
    <location>
        <begin position="83"/>
        <end position="103"/>
    </location>
</feature>
<keyword evidence="1" id="KW-0472">Membrane</keyword>
<feature type="transmembrane region" description="Helical" evidence="1">
    <location>
        <begin position="109"/>
        <end position="128"/>
    </location>
</feature>
<evidence type="ECO:0000313" key="3">
    <source>
        <dbReference type="Proteomes" id="UP000243900"/>
    </source>
</evidence>
<keyword evidence="1" id="KW-0812">Transmembrane</keyword>
<evidence type="ECO:0000256" key="1">
    <source>
        <dbReference type="SAM" id="Phobius"/>
    </source>
</evidence>
<dbReference type="EMBL" id="PTQZ01000011">
    <property type="protein sequence ID" value="PQA51107.1"/>
    <property type="molecule type" value="Genomic_DNA"/>
</dbReference>
<sequence length="129" mass="14149">MTDKLAVLTAEEKATLAGVTFRFTVYTVLVTGFMLLLLRIVRAEGAEVFGEGDPIENAQVALLMLAALVFLVTARLQASFDVLCRIFALFCVFVVIREGDAFWDDLLPAAGWQLPATLVFLTIAAMYAR</sequence>
<accession>A0A2P6AUV3</accession>
<keyword evidence="1" id="KW-1133">Transmembrane helix</keyword>
<feature type="transmembrane region" description="Helical" evidence="1">
    <location>
        <begin position="21"/>
        <end position="38"/>
    </location>
</feature>
<dbReference type="RefSeq" id="WP_146089166.1">
    <property type="nucleotide sequence ID" value="NZ_PTQZ01000011.1"/>
</dbReference>
<evidence type="ECO:0000313" key="2">
    <source>
        <dbReference type="EMBL" id="PQA51107.1"/>
    </source>
</evidence>
<name>A0A2P6AUV3_9GAMM</name>
<protein>
    <submittedName>
        <fullName evidence="2">Uncharacterized protein</fullName>
    </submittedName>
</protein>
<dbReference type="AlphaFoldDB" id="A0A2P6AUV3"/>
<dbReference type="Proteomes" id="UP000243900">
    <property type="component" value="Unassembled WGS sequence"/>
</dbReference>
<proteinExistence type="predicted"/>
<feature type="transmembrane region" description="Helical" evidence="1">
    <location>
        <begin position="58"/>
        <end position="76"/>
    </location>
</feature>
<keyword evidence="3" id="KW-1185">Reference proteome</keyword>
<reference evidence="3" key="1">
    <citation type="submission" date="2018-02" db="EMBL/GenBank/DDBJ databases">
        <title>Genome sequencing of Solimonas sp. HR-BB.</title>
        <authorList>
            <person name="Lee Y."/>
            <person name="Jeon C.O."/>
        </authorList>
    </citation>
    <scope>NUCLEOTIDE SEQUENCE [LARGE SCALE GENOMIC DNA]</scope>
    <source>
        <strain evidence="3">HR-E</strain>
    </source>
</reference>
<organism evidence="2 3">
    <name type="scientific">Amnimonas aquatica</name>
    <dbReference type="NCBI Taxonomy" id="2094561"/>
    <lineage>
        <taxon>Bacteria</taxon>
        <taxon>Pseudomonadati</taxon>
        <taxon>Pseudomonadota</taxon>
        <taxon>Gammaproteobacteria</taxon>
        <taxon>Moraxellales</taxon>
        <taxon>Moraxellaceae</taxon>
        <taxon>Amnimonas</taxon>
    </lineage>
</organism>
<gene>
    <name evidence="2" type="ORF">C5O18_01320</name>
</gene>